<keyword evidence="4" id="KW-0479">Metal-binding</keyword>
<evidence type="ECO:0000256" key="1">
    <source>
        <dbReference type="ARBA" id="ARBA00001942"/>
    </source>
</evidence>
<dbReference type="SUPFAM" id="SSF50692">
    <property type="entry name" value="ADC-like"/>
    <property type="match status" value="1"/>
</dbReference>
<dbReference type="Proteomes" id="UP000248259">
    <property type="component" value="Unassembled WGS sequence"/>
</dbReference>
<keyword evidence="5" id="KW-0560">Oxidoreductase</keyword>
<dbReference type="InterPro" id="IPR006657">
    <property type="entry name" value="MoPterin_dinucl-bd_dom"/>
</dbReference>
<proteinExistence type="inferred from homology"/>
<dbReference type="InterPro" id="IPR006655">
    <property type="entry name" value="Mopterin_OxRdtase_prok_CS"/>
</dbReference>
<dbReference type="AlphaFoldDB" id="A0A323UZK9"/>
<dbReference type="Pfam" id="PF00384">
    <property type="entry name" value="Molybdopterin"/>
    <property type="match status" value="1"/>
</dbReference>
<dbReference type="CDD" id="cd02786">
    <property type="entry name" value="MopB_CT_3"/>
    <property type="match status" value="1"/>
</dbReference>
<dbReference type="GO" id="GO:0043546">
    <property type="term" value="F:molybdopterin cofactor binding"/>
    <property type="evidence" value="ECO:0007669"/>
    <property type="project" value="InterPro"/>
</dbReference>
<dbReference type="PANTHER" id="PTHR43742">
    <property type="entry name" value="TRIMETHYLAMINE-N-OXIDE REDUCTASE"/>
    <property type="match status" value="1"/>
</dbReference>
<dbReference type="InterPro" id="IPR006963">
    <property type="entry name" value="Mopterin_OxRdtase_4Fe-4S_dom"/>
</dbReference>
<evidence type="ECO:0000256" key="7">
    <source>
        <dbReference type="ARBA" id="ARBA00023014"/>
    </source>
</evidence>
<dbReference type="GO" id="GO:0046872">
    <property type="term" value="F:metal ion binding"/>
    <property type="evidence" value="ECO:0007669"/>
    <property type="project" value="UniProtKB-KW"/>
</dbReference>
<keyword evidence="10" id="KW-1185">Reference proteome</keyword>
<dbReference type="GO" id="GO:0051536">
    <property type="term" value="F:iron-sulfur cluster binding"/>
    <property type="evidence" value="ECO:0007669"/>
    <property type="project" value="UniProtKB-KW"/>
</dbReference>
<dbReference type="SUPFAM" id="SSF53706">
    <property type="entry name" value="Formate dehydrogenase/DMSO reductase, domains 1-3"/>
    <property type="match status" value="1"/>
</dbReference>
<accession>A0A323UZK9</accession>
<evidence type="ECO:0000256" key="5">
    <source>
        <dbReference type="ARBA" id="ARBA00023002"/>
    </source>
</evidence>
<keyword evidence="6" id="KW-0408">Iron</keyword>
<organism evidence="9 10">
    <name type="scientific">Parazoarcus communis SWub3 = DSM 12120</name>
    <dbReference type="NCBI Taxonomy" id="1121029"/>
    <lineage>
        <taxon>Bacteria</taxon>
        <taxon>Pseudomonadati</taxon>
        <taxon>Pseudomonadota</taxon>
        <taxon>Betaproteobacteria</taxon>
        <taxon>Rhodocyclales</taxon>
        <taxon>Zoogloeaceae</taxon>
        <taxon>Parazoarcus</taxon>
    </lineage>
</organism>
<name>A0A323UZK9_9RHOO</name>
<dbReference type="InterPro" id="IPR050612">
    <property type="entry name" value="Prok_Mopterin_Oxidored"/>
</dbReference>
<dbReference type="Gene3D" id="3.40.228.10">
    <property type="entry name" value="Dimethylsulfoxide Reductase, domain 2"/>
    <property type="match status" value="1"/>
</dbReference>
<protein>
    <submittedName>
        <fullName evidence="9">Molybdopterin oxidoreductase family protein</fullName>
    </submittedName>
</protein>
<evidence type="ECO:0000313" key="9">
    <source>
        <dbReference type="EMBL" id="PZA18192.1"/>
    </source>
</evidence>
<dbReference type="Gene3D" id="3.40.50.740">
    <property type="match status" value="1"/>
</dbReference>
<dbReference type="InterPro" id="IPR006656">
    <property type="entry name" value="Mopterin_OxRdtase"/>
</dbReference>
<evidence type="ECO:0000256" key="3">
    <source>
        <dbReference type="ARBA" id="ARBA00022505"/>
    </source>
</evidence>
<reference evidence="9 10" key="1">
    <citation type="submission" date="2018-06" db="EMBL/GenBank/DDBJ databases">
        <title>Azoarcus communis strain SWub3 genome.</title>
        <authorList>
            <person name="Zorraquino Salvo V."/>
            <person name="Toubiana D."/>
            <person name="Blumwald E."/>
        </authorList>
    </citation>
    <scope>NUCLEOTIDE SEQUENCE [LARGE SCALE GENOMIC DNA]</scope>
    <source>
        <strain evidence="9 10">SWub3</strain>
    </source>
</reference>
<keyword evidence="7" id="KW-0411">Iron-sulfur</keyword>
<evidence type="ECO:0000259" key="8">
    <source>
        <dbReference type="PROSITE" id="PS51669"/>
    </source>
</evidence>
<dbReference type="InterPro" id="IPR037920">
    <property type="entry name" value="YoaE_C"/>
</dbReference>
<dbReference type="PROSITE" id="PS00932">
    <property type="entry name" value="MOLYBDOPTERIN_PROK_3"/>
    <property type="match status" value="1"/>
</dbReference>
<dbReference type="Gene3D" id="2.40.40.20">
    <property type="match status" value="1"/>
</dbReference>
<dbReference type="PROSITE" id="PS00490">
    <property type="entry name" value="MOLYBDOPTERIN_PROK_2"/>
    <property type="match status" value="1"/>
</dbReference>
<sequence>MSVHDTRMVHAACPHDCPDTCAMEITVEQGRAVKVRGSDAMPFTHGALCTKVSHYLERVYSEKRLQYPMRRVGRKGEGRFERISWDEALDIIAAKFRDISAEDPRAILPYSYAGTMGLVQGESMDRRFFHRLGASLLDRTICASAGALGWKATVGASIGTDPEAVVDARLILIWGGNPIVSNLHGWRYLQEAKRRGARLICIDPRRSETAKKCHQHIAPLPGTDGAIALAMMQVLIAEDLLDHDYIARYTVGFDELVQRVASCTPEWAAALTGLDADVIRTLAKEYGKAQPSLIRLNYGLNRCAGGGMAVRNIACLPALTGAWRHAAGGALLSTSGNFPKNGQALERPDLYPNAEHFPPRTINMSTIGRALLDEQAPPIKAVFVYNANPVAVAPNTAEVRAGFAREDLFCVVHDLFQTDTADYADILLPATSQLEHRDVHSTYGHVYVVDNQPAIAPLAEARSNTEVFRLLAARMGFEEPAFADSDDALAAVAFRDQDARMLGVGAKVAAQGWARLNLPRPWVPFAAGGFHTPSGRCEFRSSLLERLGLDPLPAWHPPAESVSSNPVLAAKYPLAFISPPARNFLNTSFSHLPRFVEQEGSPKLEIHPLDATSRGIVDGARVRIHNDRGSFHARAVLTEDVRAGVVVSPSIWWQKLSGDGENANAVTSSALTDMGGGPIFYDCLVEVSLV</sequence>
<feature type="domain" description="4Fe-4S Mo/W bis-MGD-type" evidence="8">
    <location>
        <begin position="6"/>
        <end position="63"/>
    </location>
</feature>
<gene>
    <name evidence="9" type="ORF">DNK49_01225</name>
</gene>
<dbReference type="Gene3D" id="3.30.2070.10">
    <property type="entry name" value="Formate dehydrogenase/DMSO reductase"/>
    <property type="match status" value="1"/>
</dbReference>
<dbReference type="Gene3D" id="2.20.25.90">
    <property type="entry name" value="ADC-like domains"/>
    <property type="match status" value="1"/>
</dbReference>
<dbReference type="CDD" id="cd02766">
    <property type="entry name" value="MopB_3"/>
    <property type="match status" value="1"/>
</dbReference>
<dbReference type="Pfam" id="PF04879">
    <property type="entry name" value="Molybdop_Fe4S4"/>
    <property type="match status" value="1"/>
</dbReference>
<comment type="cofactor">
    <cofactor evidence="1">
        <name>Mo-bis(molybdopterin guanine dinucleotide)</name>
        <dbReference type="ChEBI" id="CHEBI:60539"/>
    </cofactor>
</comment>
<evidence type="ECO:0000256" key="6">
    <source>
        <dbReference type="ARBA" id="ARBA00023004"/>
    </source>
</evidence>
<dbReference type="EMBL" id="QKOE01000001">
    <property type="protein sequence ID" value="PZA18192.1"/>
    <property type="molecule type" value="Genomic_DNA"/>
</dbReference>
<comment type="similarity">
    <text evidence="2">Belongs to the prokaryotic molybdopterin-containing oxidoreductase family.</text>
</comment>
<evidence type="ECO:0000256" key="4">
    <source>
        <dbReference type="ARBA" id="ARBA00022723"/>
    </source>
</evidence>
<dbReference type="RefSeq" id="WP_110522493.1">
    <property type="nucleotide sequence ID" value="NZ_QKOE01000001.1"/>
</dbReference>
<evidence type="ECO:0000256" key="2">
    <source>
        <dbReference type="ARBA" id="ARBA00010312"/>
    </source>
</evidence>
<dbReference type="Pfam" id="PF01568">
    <property type="entry name" value="Molydop_binding"/>
    <property type="match status" value="1"/>
</dbReference>
<dbReference type="GO" id="GO:0016491">
    <property type="term" value="F:oxidoreductase activity"/>
    <property type="evidence" value="ECO:0007669"/>
    <property type="project" value="UniProtKB-KW"/>
</dbReference>
<evidence type="ECO:0000313" key="10">
    <source>
        <dbReference type="Proteomes" id="UP000248259"/>
    </source>
</evidence>
<dbReference type="OrthoDB" id="9815647at2"/>
<keyword evidence="3" id="KW-0500">Molybdenum</keyword>
<dbReference type="InterPro" id="IPR009010">
    <property type="entry name" value="Asp_de-COase-like_dom_sf"/>
</dbReference>
<dbReference type="PANTHER" id="PTHR43742:SF6">
    <property type="entry name" value="OXIDOREDUCTASE YYAE-RELATED"/>
    <property type="match status" value="1"/>
</dbReference>
<dbReference type="SMART" id="SM00926">
    <property type="entry name" value="Molybdop_Fe4S4"/>
    <property type="match status" value="1"/>
</dbReference>
<comment type="caution">
    <text evidence="9">The sequence shown here is derived from an EMBL/GenBank/DDBJ whole genome shotgun (WGS) entry which is preliminary data.</text>
</comment>
<dbReference type="PROSITE" id="PS51669">
    <property type="entry name" value="4FE4S_MOW_BIS_MGD"/>
    <property type="match status" value="1"/>
</dbReference>